<reference evidence="1 2" key="1">
    <citation type="submission" date="2018-06" db="EMBL/GenBank/DDBJ databases">
        <title>Genomic Encyclopedia of Archaeal and Bacterial Type Strains, Phase II (KMG-II): from individual species to whole genera.</title>
        <authorList>
            <person name="Goeker M."/>
        </authorList>
    </citation>
    <scope>NUCLEOTIDE SEQUENCE [LARGE SCALE GENOMIC DNA]</scope>
    <source>
        <strain evidence="1 2">DSM 29821</strain>
    </source>
</reference>
<organism evidence="1 2">
    <name type="scientific">Chitinophaga dinghuensis</name>
    <dbReference type="NCBI Taxonomy" id="1539050"/>
    <lineage>
        <taxon>Bacteria</taxon>
        <taxon>Pseudomonadati</taxon>
        <taxon>Bacteroidota</taxon>
        <taxon>Chitinophagia</taxon>
        <taxon>Chitinophagales</taxon>
        <taxon>Chitinophagaceae</taxon>
        <taxon>Chitinophaga</taxon>
    </lineage>
</organism>
<proteinExistence type="predicted"/>
<keyword evidence="2" id="KW-1185">Reference proteome</keyword>
<name>A0A327WAT8_9BACT</name>
<accession>A0A327WAT8</accession>
<evidence type="ECO:0000313" key="2">
    <source>
        <dbReference type="Proteomes" id="UP000249819"/>
    </source>
</evidence>
<comment type="caution">
    <text evidence="1">The sequence shown here is derived from an EMBL/GenBank/DDBJ whole genome shotgun (WGS) entry which is preliminary data.</text>
</comment>
<dbReference type="Proteomes" id="UP000249819">
    <property type="component" value="Unassembled WGS sequence"/>
</dbReference>
<dbReference type="AlphaFoldDB" id="A0A327WAT8"/>
<evidence type="ECO:0000313" key="1">
    <source>
        <dbReference type="EMBL" id="RAJ87655.1"/>
    </source>
</evidence>
<sequence>MSNNINTVKDQLAEITARAANGGAFYPNPDDPNPWPWPIGPIVREAWKVSLLDIIARRYPEIHDYIHGGGPIWNKAVNKEIFARAIAKETVSNALNIAYTAGGKAEAAAKYVEDVTDELCPRQPKFPRPHHFDALEQFIIGQEFRNAAAAIENGALKSTLQNAAGRLFNAATSNDAG</sequence>
<protein>
    <submittedName>
        <fullName evidence="1">Uncharacterized protein</fullName>
    </submittedName>
</protein>
<dbReference type="EMBL" id="QLMA01000001">
    <property type="protein sequence ID" value="RAJ87655.1"/>
    <property type="molecule type" value="Genomic_DNA"/>
</dbReference>
<dbReference type="RefSeq" id="WP_111590331.1">
    <property type="nucleotide sequence ID" value="NZ_QLMA01000001.1"/>
</dbReference>
<gene>
    <name evidence="1" type="ORF">CLV59_101416</name>
</gene>